<dbReference type="AlphaFoldDB" id="A0AAN1MNG5"/>
<dbReference type="RefSeq" id="WP_007584820.1">
    <property type="nucleotide sequence ID" value="NZ_AKAU01000108.1"/>
</dbReference>
<dbReference type="Proteomes" id="UP000236649">
    <property type="component" value="Chromosome 3"/>
</dbReference>
<evidence type="ECO:0000313" key="1">
    <source>
        <dbReference type="EMBL" id="AUT73628.1"/>
    </source>
</evidence>
<sequence>MSIGFGELARIGHLYPSGGLCDFEIQLMAPPGVQFLTTRLPFRDTSIESDKTIVDDLEAHAALLADAKVDLIALNCTAAGVVNGPDSINARIEAATGIAAVTTIEAVLAACNALSVRTIGLLTPYREQVVMKEIEFFAGRGIEINEHLSIPCNTPFEQGMIAPGAWVELARQLRGRFDALLVSCAGIRVSPVIEEIERMLDVPVVTSNAALLWYCLSKLRISERPQGYGSLLASMTICRQ</sequence>
<dbReference type="SUPFAM" id="SSF51395">
    <property type="entry name" value="FMN-linked oxidoreductases"/>
    <property type="match status" value="1"/>
</dbReference>
<dbReference type="EMBL" id="CP026107">
    <property type="protein sequence ID" value="AUT73628.1"/>
    <property type="molecule type" value="Genomic_DNA"/>
</dbReference>
<dbReference type="PIRSF" id="PIRSF015736">
    <property type="entry name" value="MI"/>
    <property type="match status" value="1"/>
</dbReference>
<dbReference type="KEGG" id="phs:C2L64_35375"/>
<keyword evidence="3" id="KW-1185">Reference proteome</keyword>
<dbReference type="Proteomes" id="UP000004980">
    <property type="component" value="Unassembled WGS sequence"/>
</dbReference>
<protein>
    <submittedName>
        <fullName evidence="1">Arylmalonate decarboxylase</fullName>
    </submittedName>
</protein>
<evidence type="ECO:0000313" key="2">
    <source>
        <dbReference type="EMBL" id="EIM99137.1"/>
    </source>
</evidence>
<dbReference type="InterPro" id="IPR026286">
    <property type="entry name" value="MaiA/AMDase"/>
</dbReference>
<name>A0AAN1MNG5_9BURK</name>
<organism evidence="1 4">
    <name type="scientific">Paraburkholderia hospita</name>
    <dbReference type="NCBI Taxonomy" id="169430"/>
    <lineage>
        <taxon>Bacteria</taxon>
        <taxon>Pseudomonadati</taxon>
        <taxon>Pseudomonadota</taxon>
        <taxon>Betaproteobacteria</taxon>
        <taxon>Burkholderiales</taxon>
        <taxon>Burkholderiaceae</taxon>
        <taxon>Paraburkholderia</taxon>
    </lineage>
</organism>
<dbReference type="Pfam" id="PF17645">
    <property type="entry name" value="Amdase"/>
    <property type="match status" value="1"/>
</dbReference>
<evidence type="ECO:0000313" key="4">
    <source>
        <dbReference type="Proteomes" id="UP000236649"/>
    </source>
</evidence>
<dbReference type="GeneID" id="55533587"/>
<dbReference type="InterPro" id="IPR053714">
    <property type="entry name" value="Iso_Racemase_Enz_sf"/>
</dbReference>
<accession>A0AAN1MNG5</accession>
<dbReference type="PANTHER" id="PTHR40267">
    <property type="entry name" value="BLR3294 PROTEIN"/>
    <property type="match status" value="1"/>
</dbReference>
<dbReference type="PANTHER" id="PTHR40267:SF1">
    <property type="entry name" value="BLR3294 PROTEIN"/>
    <property type="match status" value="1"/>
</dbReference>
<dbReference type="EMBL" id="AKAU01000108">
    <property type="protein sequence ID" value="EIM99137.1"/>
    <property type="molecule type" value="Genomic_DNA"/>
</dbReference>
<evidence type="ECO:0000313" key="3">
    <source>
        <dbReference type="Proteomes" id="UP000004980"/>
    </source>
</evidence>
<dbReference type="Gene3D" id="3.40.50.12500">
    <property type="match status" value="1"/>
</dbReference>
<gene>
    <name evidence="1" type="ORF">C2L64_35375</name>
    <name evidence="2" type="ORF">WQE_22226</name>
</gene>
<reference evidence="2 3" key="1">
    <citation type="journal article" date="2012" name="J. Bacteriol.">
        <title>Draft Genome Sequence of the Soil Bacterium Burkholderia terrae Strain BS001, Which Interacts with Fungal Surface Structures.</title>
        <authorList>
            <person name="Nazir R."/>
            <person name="Hansen M.A."/>
            <person name="Sorensen S."/>
            <person name="van Elsas J.D."/>
        </authorList>
    </citation>
    <scope>NUCLEOTIDE SEQUENCE [LARGE SCALE GENOMIC DNA]</scope>
    <source>
        <strain evidence="2 3">BS001</strain>
    </source>
</reference>
<proteinExistence type="predicted"/>
<reference evidence="1 4" key="2">
    <citation type="submission" date="2018-01" db="EMBL/GenBank/DDBJ databases">
        <title>Species boundaries and ecological features among Paraburkholderia terrae DSMZ17804T, P. hospita DSMZ17164T and P. caribensis DSMZ13236T.</title>
        <authorList>
            <person name="Pratama A.A."/>
        </authorList>
    </citation>
    <scope>NUCLEOTIDE SEQUENCE [LARGE SCALE GENOMIC DNA]</scope>
    <source>
        <strain evidence="1 4">DSM 17164</strain>
    </source>
</reference>